<gene>
    <name evidence="3" type="ORF">C2E16_07115</name>
</gene>
<dbReference type="InterPro" id="IPR017439">
    <property type="entry name" value="Amidohydrolase"/>
</dbReference>
<dbReference type="Proteomes" id="UP000237673">
    <property type="component" value="Chromosome"/>
</dbReference>
<sequence length="396" mass="42491">MSLPAALIEEAVQWRRQLHARPELGYQEQNTARFVAEKLRSFGLQVATGLAGTGVIGTLETGPGETIGLRADMDALPVTELGEAAWRSQQPGVMHACGHDGHTAMLLASAKWLAQTRRFSGTVHFIFQPAEENLGGARKMVEEGLFQRFPMDAVYALHNWPGLPVGEIAVNSGAMMASLDSFDITLTGKSCHAAMPESGADPLVAAAQLILALQTIPARRLSPLASSVVSVTQIQGGEAINVIPETVTLRGTVRCLQSEVREKVLALVASFVHTLPQPMGVEGQIRWYPGYPVTQNDAEAAALIRKVATAQCGAEKVRWQVNPSMASEDFACMLEVCPGAYFWLGADGETPSRPLHNASYDFNDALIEHGVAFWQRLVETRLPRAAGSASAVANSA</sequence>
<proteinExistence type="predicted"/>
<dbReference type="Gene3D" id="3.40.630.10">
    <property type="entry name" value="Zn peptidases"/>
    <property type="match status" value="1"/>
</dbReference>
<dbReference type="SUPFAM" id="SSF55031">
    <property type="entry name" value="Bacterial exopeptidase dimerisation domain"/>
    <property type="match status" value="1"/>
</dbReference>
<dbReference type="Pfam" id="PF07687">
    <property type="entry name" value="M20_dimer"/>
    <property type="match status" value="1"/>
</dbReference>
<dbReference type="PANTHER" id="PTHR11014:SF63">
    <property type="entry name" value="METALLOPEPTIDASE, PUTATIVE (AFU_ORTHOLOGUE AFUA_6G09600)-RELATED"/>
    <property type="match status" value="1"/>
</dbReference>
<accession>A0ABM6RYI5</accession>
<dbReference type="SUPFAM" id="SSF53187">
    <property type="entry name" value="Zn-dependent exopeptidases"/>
    <property type="match status" value="1"/>
</dbReference>
<keyword evidence="4" id="KW-1185">Reference proteome</keyword>
<protein>
    <submittedName>
        <fullName evidence="3">Amidohydrolase</fullName>
    </submittedName>
</protein>
<name>A0ABM6RYI5_9GAMM</name>
<dbReference type="InterPro" id="IPR011650">
    <property type="entry name" value="Peptidase_M20_dimer"/>
</dbReference>
<organism evidence="3 4">
    <name type="scientific">Mixta calida</name>
    <dbReference type="NCBI Taxonomy" id="665913"/>
    <lineage>
        <taxon>Bacteria</taxon>
        <taxon>Pseudomonadati</taxon>
        <taxon>Pseudomonadota</taxon>
        <taxon>Gammaproteobacteria</taxon>
        <taxon>Enterobacterales</taxon>
        <taxon>Erwiniaceae</taxon>
        <taxon>Mixta</taxon>
    </lineage>
</organism>
<dbReference type="Pfam" id="PF01546">
    <property type="entry name" value="Peptidase_M20"/>
    <property type="match status" value="1"/>
</dbReference>
<dbReference type="Gene3D" id="3.30.70.360">
    <property type="match status" value="1"/>
</dbReference>
<dbReference type="PIRSF" id="PIRSF005962">
    <property type="entry name" value="Pept_M20D_amidohydro"/>
    <property type="match status" value="1"/>
</dbReference>
<dbReference type="RefSeq" id="WP_052133923.1">
    <property type="nucleotide sequence ID" value="NZ_CAXOMJ010000001.1"/>
</dbReference>
<dbReference type="CDD" id="cd05666">
    <property type="entry name" value="M20_Acy1-like"/>
    <property type="match status" value="1"/>
</dbReference>
<evidence type="ECO:0000259" key="2">
    <source>
        <dbReference type="Pfam" id="PF07687"/>
    </source>
</evidence>
<dbReference type="EMBL" id="CP026378">
    <property type="protein sequence ID" value="AUY24695.1"/>
    <property type="molecule type" value="Genomic_DNA"/>
</dbReference>
<dbReference type="InterPro" id="IPR002933">
    <property type="entry name" value="Peptidase_M20"/>
</dbReference>
<dbReference type="PANTHER" id="PTHR11014">
    <property type="entry name" value="PEPTIDASE M20 FAMILY MEMBER"/>
    <property type="match status" value="1"/>
</dbReference>
<dbReference type="GeneID" id="84630955"/>
<keyword evidence="1" id="KW-0378">Hydrolase</keyword>
<dbReference type="InterPro" id="IPR036264">
    <property type="entry name" value="Bact_exopeptidase_dim_dom"/>
</dbReference>
<feature type="domain" description="Peptidase M20 dimerisation" evidence="2">
    <location>
        <begin position="180"/>
        <end position="272"/>
    </location>
</feature>
<dbReference type="NCBIfam" id="TIGR01891">
    <property type="entry name" value="amidohydrolases"/>
    <property type="match status" value="1"/>
</dbReference>
<evidence type="ECO:0000313" key="3">
    <source>
        <dbReference type="EMBL" id="AUY24695.1"/>
    </source>
</evidence>
<evidence type="ECO:0000313" key="4">
    <source>
        <dbReference type="Proteomes" id="UP000237673"/>
    </source>
</evidence>
<reference evidence="3 4" key="1">
    <citation type="submission" date="2018-01" db="EMBL/GenBank/DDBJ databases">
        <title>Complete and assembled Genome of Pantoea calida DSM22759T.</title>
        <authorList>
            <person name="Stevens M.J.A."/>
            <person name="Zurfluh K."/>
            <person name="Stephan R."/>
        </authorList>
    </citation>
    <scope>NUCLEOTIDE SEQUENCE [LARGE SCALE GENOMIC DNA]</scope>
    <source>
        <strain evidence="3 4">DSM 22759</strain>
    </source>
</reference>
<evidence type="ECO:0000256" key="1">
    <source>
        <dbReference type="ARBA" id="ARBA00022801"/>
    </source>
</evidence>